<feature type="region of interest" description="Disordered" evidence="8">
    <location>
        <begin position="124"/>
        <end position="193"/>
    </location>
</feature>
<proteinExistence type="predicted"/>
<dbReference type="InterPro" id="IPR013083">
    <property type="entry name" value="Znf_RING/FYVE/PHD"/>
</dbReference>
<comment type="subcellular location">
    <subcellularLocation>
        <location evidence="1">Nucleus</location>
    </subcellularLocation>
</comment>
<dbReference type="EMBL" id="JAWHQM010000063">
    <property type="protein sequence ID" value="KAK5636166.1"/>
    <property type="molecule type" value="Genomic_DNA"/>
</dbReference>
<dbReference type="Gene3D" id="3.30.40.10">
    <property type="entry name" value="Zinc/RING finger domain, C3HC4 (zinc finger)"/>
    <property type="match status" value="1"/>
</dbReference>
<dbReference type="InterPro" id="IPR019787">
    <property type="entry name" value="Znf_PHD-finger"/>
</dbReference>
<keyword evidence="4" id="KW-0862">Zinc</keyword>
<evidence type="ECO:0000256" key="5">
    <source>
        <dbReference type="ARBA" id="ARBA00023242"/>
    </source>
</evidence>
<evidence type="ECO:0000256" key="2">
    <source>
        <dbReference type="ARBA" id="ARBA00022723"/>
    </source>
</evidence>
<evidence type="ECO:0000313" key="10">
    <source>
        <dbReference type="EMBL" id="KAK5636166.1"/>
    </source>
</evidence>
<dbReference type="InterPro" id="IPR001965">
    <property type="entry name" value="Znf_PHD"/>
</dbReference>
<dbReference type="Pfam" id="PF00628">
    <property type="entry name" value="PHD"/>
    <property type="match status" value="1"/>
</dbReference>
<feature type="compositionally biased region" description="Basic residues" evidence="8">
    <location>
        <begin position="149"/>
        <end position="173"/>
    </location>
</feature>
<sequence length="535" mass="58968">MLQASAIIAAAYQDETKVGTIEETRLLVLLNTLGSRSVYGEQRSKHAVLEHKCQVQKKDIFWVRKMADHESAADVDVEMEGAELDVGQVNKAATGRTTSADILGSTQQANNHNSFSHIFSSFELKPDPEEKNPPPPPSSSPPGSSKMRSAPKKRGTAATKKSSKKAKGSKPKAKSTGTSEKDGENEGSSDDETDNGPYCLCRGPDDHRWMISCDVCEDWFHGECVDLSKEVGEKLIERFVCPNCTDGKKNYTKYRKTCALPNCKNPSRLYTKALKDRSVFCCNDHCDAWWASRISTLPTKAASKSALEVLTQEDLIGLLIATADKGGWKLGDKPFGNIEGLWANGLPTRPDVLSEEEQAFLQASSAERLALGNEIVQYKKMMQLLDWANSRRQAALEAGKFTKDSCGYDWRLDTVSVRSQFAAWLDTPEGQAVFKAGKLEAPTTDNNTVTTTTTSHVSADHTADPAIRGTCDRKRCKPHAGWYKLLMGVVRVLIKETATAAATKLEAEEAMRTAAEARYERRQLENNYVEVLSED</sequence>
<dbReference type="InterPro" id="IPR037869">
    <property type="entry name" value="Spp1/CFP1"/>
</dbReference>
<name>A0AAN7V133_9PEZI</name>
<dbReference type="PROSITE" id="PS50016">
    <property type="entry name" value="ZF_PHD_2"/>
    <property type="match status" value="1"/>
</dbReference>
<dbReference type="GO" id="GO:0008270">
    <property type="term" value="F:zinc ion binding"/>
    <property type="evidence" value="ECO:0007669"/>
    <property type="project" value="UniProtKB-KW"/>
</dbReference>
<dbReference type="AlphaFoldDB" id="A0AAN7V133"/>
<feature type="coiled-coil region" evidence="7">
    <location>
        <begin position="507"/>
        <end position="534"/>
    </location>
</feature>
<dbReference type="InterPro" id="IPR019786">
    <property type="entry name" value="Zinc_finger_PHD-type_CS"/>
</dbReference>
<dbReference type="GO" id="GO:0048188">
    <property type="term" value="C:Set1C/COMPASS complex"/>
    <property type="evidence" value="ECO:0007669"/>
    <property type="project" value="InterPro"/>
</dbReference>
<dbReference type="PANTHER" id="PTHR46174:SF1">
    <property type="entry name" value="CXXC-TYPE ZINC FINGER PROTEIN 1"/>
    <property type="match status" value="1"/>
</dbReference>
<keyword evidence="5" id="KW-0539">Nucleus</keyword>
<dbReference type="SMART" id="SM00249">
    <property type="entry name" value="PHD"/>
    <property type="match status" value="1"/>
</dbReference>
<evidence type="ECO:0000256" key="1">
    <source>
        <dbReference type="ARBA" id="ARBA00004123"/>
    </source>
</evidence>
<dbReference type="PROSITE" id="PS01359">
    <property type="entry name" value="ZF_PHD_1"/>
    <property type="match status" value="1"/>
</dbReference>
<gene>
    <name evidence="10" type="ORF">RRF57_011878</name>
</gene>
<organism evidence="10 11">
    <name type="scientific">Xylaria bambusicola</name>
    <dbReference type="NCBI Taxonomy" id="326684"/>
    <lineage>
        <taxon>Eukaryota</taxon>
        <taxon>Fungi</taxon>
        <taxon>Dikarya</taxon>
        <taxon>Ascomycota</taxon>
        <taxon>Pezizomycotina</taxon>
        <taxon>Sordariomycetes</taxon>
        <taxon>Xylariomycetidae</taxon>
        <taxon>Xylariales</taxon>
        <taxon>Xylariaceae</taxon>
        <taxon>Xylaria</taxon>
    </lineage>
</organism>
<dbReference type="Proteomes" id="UP001305414">
    <property type="component" value="Unassembled WGS sequence"/>
</dbReference>
<evidence type="ECO:0000256" key="3">
    <source>
        <dbReference type="ARBA" id="ARBA00022771"/>
    </source>
</evidence>
<keyword evidence="7" id="KW-0175">Coiled coil</keyword>
<evidence type="ECO:0000256" key="4">
    <source>
        <dbReference type="ARBA" id="ARBA00022833"/>
    </source>
</evidence>
<comment type="caution">
    <text evidence="10">The sequence shown here is derived from an EMBL/GenBank/DDBJ whole genome shotgun (WGS) entry which is preliminary data.</text>
</comment>
<evidence type="ECO:0000256" key="8">
    <source>
        <dbReference type="SAM" id="MobiDB-lite"/>
    </source>
</evidence>
<keyword evidence="2" id="KW-0479">Metal-binding</keyword>
<evidence type="ECO:0000256" key="6">
    <source>
        <dbReference type="PROSITE-ProRule" id="PRU00146"/>
    </source>
</evidence>
<dbReference type="SUPFAM" id="SSF57903">
    <property type="entry name" value="FYVE/PHD zinc finger"/>
    <property type="match status" value="1"/>
</dbReference>
<dbReference type="GO" id="GO:0045893">
    <property type="term" value="P:positive regulation of DNA-templated transcription"/>
    <property type="evidence" value="ECO:0007669"/>
    <property type="project" value="TreeGrafter"/>
</dbReference>
<keyword evidence="11" id="KW-1185">Reference proteome</keyword>
<evidence type="ECO:0000313" key="11">
    <source>
        <dbReference type="Proteomes" id="UP001305414"/>
    </source>
</evidence>
<keyword evidence="3 6" id="KW-0863">Zinc-finger</keyword>
<evidence type="ECO:0000256" key="7">
    <source>
        <dbReference type="SAM" id="Coils"/>
    </source>
</evidence>
<accession>A0AAN7V133</accession>
<dbReference type="InterPro" id="IPR011011">
    <property type="entry name" value="Znf_FYVE_PHD"/>
</dbReference>
<dbReference type="PANTHER" id="PTHR46174">
    <property type="entry name" value="CXXC-TYPE ZINC FINGER PROTEIN 1"/>
    <property type="match status" value="1"/>
</dbReference>
<reference evidence="10 11" key="1">
    <citation type="submission" date="2023-10" db="EMBL/GenBank/DDBJ databases">
        <title>Draft genome sequence of Xylaria bambusicola isolate GMP-LS, the root and basal stem rot pathogen of sugarcane in Indonesia.</title>
        <authorList>
            <person name="Selvaraj P."/>
            <person name="Muralishankar V."/>
            <person name="Muruganantham S."/>
            <person name="Sp S."/>
            <person name="Haryani S."/>
            <person name="Lau K.J.X."/>
            <person name="Naqvi N.I."/>
        </authorList>
    </citation>
    <scope>NUCLEOTIDE SEQUENCE [LARGE SCALE GENOMIC DNA]</scope>
    <source>
        <strain evidence="10">GMP-LS</strain>
    </source>
</reference>
<evidence type="ECO:0000259" key="9">
    <source>
        <dbReference type="PROSITE" id="PS50016"/>
    </source>
</evidence>
<feature type="domain" description="PHD-type" evidence="9">
    <location>
        <begin position="196"/>
        <end position="247"/>
    </location>
</feature>
<protein>
    <recommendedName>
        <fullName evidence="9">PHD-type domain-containing protein</fullName>
    </recommendedName>
</protein>